<evidence type="ECO:0000313" key="2">
    <source>
        <dbReference type="Proteomes" id="UP000196355"/>
    </source>
</evidence>
<organism evidence="1 2">
    <name type="scientific">Chryseobacterium mucoviscidosis</name>
    <dbReference type="NCBI Taxonomy" id="1945581"/>
    <lineage>
        <taxon>Bacteria</taxon>
        <taxon>Pseudomonadati</taxon>
        <taxon>Bacteroidota</taxon>
        <taxon>Flavobacteriia</taxon>
        <taxon>Flavobacteriales</taxon>
        <taxon>Weeksellaceae</taxon>
        <taxon>Chryseobacterium group</taxon>
        <taxon>Chryseobacterium</taxon>
    </lineage>
</organism>
<name>A0A202CI08_9FLAO</name>
<accession>A0A202CI08</accession>
<dbReference type="Proteomes" id="UP000196355">
    <property type="component" value="Unassembled WGS sequence"/>
</dbReference>
<proteinExistence type="predicted"/>
<protein>
    <submittedName>
        <fullName evidence="1">Uncharacterized protein</fullName>
    </submittedName>
</protein>
<gene>
    <name evidence="1" type="ORF">B0E34_00170</name>
</gene>
<dbReference type="EMBL" id="MVAG01000022">
    <property type="protein sequence ID" value="OVE63330.1"/>
    <property type="molecule type" value="Genomic_DNA"/>
</dbReference>
<comment type="caution">
    <text evidence="1">The sequence shown here is derived from an EMBL/GenBank/DDBJ whole genome shotgun (WGS) entry which is preliminary data.</text>
</comment>
<sequence length="134" mass="14952">MHRWQGQLNIIQYFSVEFTLGTIHEVVSSEINIPSGHNGVVLFLAKLRLQPYQNDVGGNSEMWLNIDGVNVGTLGVQEFKKPNGDSSRTISVSYLSSDVNKLSEGNHTVKVYLKANGSFKNISYSKDLPLVYFD</sequence>
<reference evidence="2" key="1">
    <citation type="submission" date="2017-02" db="EMBL/GenBank/DDBJ databases">
        <authorList>
            <person name="Tetz G."/>
            <person name="Tetz V."/>
        </authorList>
    </citation>
    <scope>NUCLEOTIDE SEQUENCE [LARGE SCALE GENOMIC DNA]</scope>
    <source>
        <strain evidence="2">VT16-26</strain>
    </source>
</reference>
<dbReference type="RefSeq" id="WP_087705767.1">
    <property type="nucleotide sequence ID" value="NZ_MVAG01000022.1"/>
</dbReference>
<keyword evidence="2" id="KW-1185">Reference proteome</keyword>
<dbReference type="AlphaFoldDB" id="A0A202CI08"/>
<evidence type="ECO:0000313" key="1">
    <source>
        <dbReference type="EMBL" id="OVE63330.1"/>
    </source>
</evidence>